<gene>
    <name evidence="1" type="ORF">ACOF00016_LOCUS13797</name>
</gene>
<name>A0A7S3P6S0_9STRA</name>
<sequence>MFKVAAITGWVLMLTAFVALVELPIPIYGITEGEQKLQRLRKKTHIKQIHRQHMQLTEHVDPEMVQNQSTGQFHLGEPSAAYVKCRSLLDGVSAGTGMVGQTEFVQFLNVLTSGKVNETYFDDVDDMFTVVFYQAACAQDRPCDGGQGFILLDDTLQSYELISRFCNRILERVTTTTGLTFGYSIRFDTDTVSEAALPGCLETATTNLLKENFGCEINVPMQNQRRELRVHGRASRGKSTVKYFESEEERMFAELLLREREDHRFLSDRMSMDTSCDYEIDVSVSRIVPLECVPPAAPNTNTNCGLVRSSIAVSAPQLLEPFEAGLRRNLTEALRLAIDGDAFENYFPEDCIQGGNRK</sequence>
<protein>
    <submittedName>
        <fullName evidence="1">Uncharacterized protein</fullName>
    </submittedName>
</protein>
<dbReference type="AlphaFoldDB" id="A0A7S3P6S0"/>
<evidence type="ECO:0000313" key="1">
    <source>
        <dbReference type="EMBL" id="CAE0416790.1"/>
    </source>
</evidence>
<dbReference type="EMBL" id="HBIM01017939">
    <property type="protein sequence ID" value="CAE0416790.1"/>
    <property type="molecule type" value="Transcribed_RNA"/>
</dbReference>
<proteinExistence type="predicted"/>
<organism evidence="1">
    <name type="scientific">Amphora coffeiformis</name>
    <dbReference type="NCBI Taxonomy" id="265554"/>
    <lineage>
        <taxon>Eukaryota</taxon>
        <taxon>Sar</taxon>
        <taxon>Stramenopiles</taxon>
        <taxon>Ochrophyta</taxon>
        <taxon>Bacillariophyta</taxon>
        <taxon>Bacillariophyceae</taxon>
        <taxon>Bacillariophycidae</taxon>
        <taxon>Thalassiophysales</taxon>
        <taxon>Catenulaceae</taxon>
        <taxon>Amphora</taxon>
    </lineage>
</organism>
<reference evidence="1" key="1">
    <citation type="submission" date="2021-01" db="EMBL/GenBank/DDBJ databases">
        <authorList>
            <person name="Corre E."/>
            <person name="Pelletier E."/>
            <person name="Niang G."/>
            <person name="Scheremetjew M."/>
            <person name="Finn R."/>
            <person name="Kale V."/>
            <person name="Holt S."/>
            <person name="Cochrane G."/>
            <person name="Meng A."/>
            <person name="Brown T."/>
            <person name="Cohen L."/>
        </authorList>
    </citation>
    <scope>NUCLEOTIDE SEQUENCE</scope>
    <source>
        <strain evidence="1">CCMP127</strain>
    </source>
</reference>
<accession>A0A7S3P6S0</accession>